<feature type="domain" description="S1 motif" evidence="7">
    <location>
        <begin position="1036"/>
        <end position="1106"/>
    </location>
</feature>
<sequence length="1670" mass="187400">MVSTKLQDFPRGGASDFNPLEYRDISDKVKEDVLFGVYGLTSEAKFNKKSKKRIVDNDFDSKSSLPKKSKTDFTALTVPILSYKKLDVGMCLLGVVKDINSLEMVVSLPNQLTGFVSLTEISDYISKQVEAAVDSDNEDEDTDMNSSAKDELDLPSLESYFQIGQSVVCKIISADQTSKNKRIDLSLKPEAVNEGIEKTNIVSGMVLPMCVTSKEDHGYILSLGIKGVSGFLKNEHASAYLSSKNLLGKTFCLVSLNLEYTKIISLTFFDLFYMTELSHIRPGSLVTATIQDVLENGLALHIFKFFSATIDWFHLGNGHISDKNDIKNQFKKGQKVASRVLYLNTAEKKIGLTLIPELILQKSPNFKSFEIGTVSENITVLRVDPLFGLLVQYPGDRLGYVHMSRIADDHITKIDKAFRTGTTHRGRIVDHDYCNNLLLIAFAPKIVNQPFLRLVDIKAGIKVKGQIRRITPSGVVVSVTDSINGFCPSNHFSDVKIARPEKLFKEGATVAFHVLSVNSADKQLILTHKKSLMESKLPTITSYTEAQPGQITMGIITSVKNFGCIVSFYNNVHAIVPIVELSETRMDTPQDHFKIGQAIKCRVVSVDALNEKMCASFKLAALGNKLDSVSGTSTIQVGQIYDGIVVTKSKDTVISRVNDTDLVSISKSHLSDYPTIAQSLYDSLNTGSKITGLLAINIDKYGKPLITRKHSLIFQVQQDNGVRKASDMINDQVCFGFVRNIYGKLCFVEFTGGVVGAVSLQNISDNFVSSVSEHLQIGQSVTAYQVPAWTATQVAFTQQRILAMLPKATKVKDMVQNRVLENPVDPHLSSLQSIKPDMLIKCTVKSFDDTYINVCIADNLDGRIQATEIFDSFDQITDPKQPMASFQIGQSLQAKVIEVHIFKPHFHMTTNDKKSPKKVWIDLTVRPSFIATENALTTASQIRPKLKTLEIGSEHIGCIQHIGSRTLRILIQGGLLGDVFNMDISKDVDVVNNASSHFAVGQLIKCFVIFKDTQKKTFNLSLVGASQKPVDMFSVGQKVVGYVAKIDPLKGINIRIGSHIIARVHITDLADEFNESPTDIYTIRQLVQAVVVRIDTENNLIHCSLRKSAFKPDTKFPIFPFSSFQKGSIVQGYIQSISEKGCFVGLTNDIYGRVKMCELSDSFVVDWKSAFKPGMLVKGRIISINTNSKQIELSFKKSLVTNDAGNLLKFSDIKVGQKSEGVIRRIEDYGLFIVLKNSELCGLCHVLEVADRPVKNLESLYSIGDSVMTVVLRTNPKKQQISLSIKPSRFNDDDVLENSIEEAKVQSSESENDSAFVDDEENDEMEQSDDEDINFSWDTQPTAEKSVMHDSDSDSSSDSMQSGDDESDGDQQNKNKRKRRAKKRERAQEEKRIANKELELVEGDHPPETAEDFERLLLGSPNNSYIWIKYMVFYLNMAEIEKARQVAERALKTINFREEQERLNIWIAFLNLENTYGNVDTLSKVLERAIQMNDAKTVYFHMAKIYERTGKDELCIKLYQTMCKKFKDSRQVWVSYACFLLTHGKQDAARQLLSRSMQSLPKRKHVDVTSKFAQLEFNHGEPERGRTIFEGLMNSCPKRTDLWSVYIDMEIRAGDISIVRRLFDRVVQREWSARKMKFFFKKYFEFEKKHGDENGVQNVKQAAIKFVESL</sequence>
<gene>
    <name evidence="8" type="ORF">BATDEDRAFT_13567</name>
</gene>
<feature type="domain" description="S1 motif" evidence="7">
    <location>
        <begin position="837"/>
        <end position="911"/>
    </location>
</feature>
<dbReference type="Pfam" id="PF24685">
    <property type="entry name" value="OB_RRP5_4th"/>
    <property type="match status" value="1"/>
</dbReference>
<keyword evidence="2" id="KW-0698">rRNA processing</keyword>
<dbReference type="SUPFAM" id="SSF48452">
    <property type="entry name" value="TPR-like"/>
    <property type="match status" value="2"/>
</dbReference>
<feature type="compositionally biased region" description="Basic and acidic residues" evidence="6">
    <location>
        <begin position="1386"/>
        <end position="1406"/>
    </location>
</feature>
<dbReference type="HOGENOM" id="CLU_000845_0_0_1"/>
<evidence type="ECO:0000256" key="5">
    <source>
        <dbReference type="ARBA" id="ARBA00023242"/>
    </source>
</evidence>
<feature type="domain" description="S1 motif" evidence="7">
    <location>
        <begin position="372"/>
        <end position="443"/>
    </location>
</feature>
<dbReference type="SUPFAM" id="SSF50249">
    <property type="entry name" value="Nucleic acid-binding proteins"/>
    <property type="match status" value="10"/>
</dbReference>
<feature type="domain" description="S1 motif" evidence="7">
    <location>
        <begin position="1216"/>
        <end position="1286"/>
    </location>
</feature>
<dbReference type="InterPro" id="IPR011990">
    <property type="entry name" value="TPR-like_helical_dom_sf"/>
</dbReference>
<evidence type="ECO:0000256" key="4">
    <source>
        <dbReference type="ARBA" id="ARBA00022737"/>
    </source>
</evidence>
<dbReference type="CDD" id="cd05693">
    <property type="entry name" value="S1_Rrp5_repeat_hs1_sc1"/>
    <property type="match status" value="1"/>
</dbReference>
<dbReference type="EMBL" id="GL882890">
    <property type="protein sequence ID" value="EGF78009.1"/>
    <property type="molecule type" value="Genomic_DNA"/>
</dbReference>
<dbReference type="InParanoid" id="F4P9V6"/>
<feature type="domain" description="S1 motif" evidence="7">
    <location>
        <begin position="952"/>
        <end position="1023"/>
    </location>
</feature>
<dbReference type="FunFam" id="2.40.50.140:FF:000200">
    <property type="entry name" value="Programmed cell death 11"/>
    <property type="match status" value="1"/>
</dbReference>
<keyword evidence="9" id="KW-1185">Reference proteome</keyword>
<dbReference type="SMART" id="SM00316">
    <property type="entry name" value="S1"/>
    <property type="match status" value="13"/>
</dbReference>
<proteinExistence type="predicted"/>
<organism evidence="8 9">
    <name type="scientific">Batrachochytrium dendrobatidis (strain JAM81 / FGSC 10211)</name>
    <name type="common">Frog chytrid fungus</name>
    <dbReference type="NCBI Taxonomy" id="684364"/>
    <lineage>
        <taxon>Eukaryota</taxon>
        <taxon>Fungi</taxon>
        <taxon>Fungi incertae sedis</taxon>
        <taxon>Chytridiomycota</taxon>
        <taxon>Chytridiomycota incertae sedis</taxon>
        <taxon>Chytridiomycetes</taxon>
        <taxon>Rhizophydiales</taxon>
        <taxon>Rhizophydiales incertae sedis</taxon>
        <taxon>Batrachochytrium</taxon>
    </lineage>
</organism>
<dbReference type="InterPro" id="IPR045209">
    <property type="entry name" value="Rrp5"/>
</dbReference>
<reference evidence="8 9" key="1">
    <citation type="submission" date="2009-12" db="EMBL/GenBank/DDBJ databases">
        <title>The draft genome of Batrachochytrium dendrobatidis.</title>
        <authorList>
            <consortium name="US DOE Joint Genome Institute (JGI-PGF)"/>
            <person name="Kuo A."/>
            <person name="Salamov A."/>
            <person name="Schmutz J."/>
            <person name="Lucas S."/>
            <person name="Pitluck S."/>
            <person name="Rosenblum E."/>
            <person name="Stajich J."/>
            <person name="Eisen M."/>
            <person name="Grigoriev I.V."/>
        </authorList>
    </citation>
    <scope>NUCLEOTIDE SEQUENCE [LARGE SCALE GENOMIC DNA]</scope>
    <source>
        <strain evidence="9">JAM81 / FGSC 10211</strain>
    </source>
</reference>
<dbReference type="FunFam" id="1.25.40.10:FF:000065">
    <property type="entry name" value="Programmed cell death 11"/>
    <property type="match status" value="1"/>
</dbReference>
<dbReference type="InterPro" id="IPR057302">
    <property type="entry name" value="Rrp5_S1"/>
</dbReference>
<dbReference type="Pfam" id="PF00575">
    <property type="entry name" value="S1"/>
    <property type="match status" value="2"/>
</dbReference>
<dbReference type="SMR" id="F4P9V6"/>
<evidence type="ECO:0000313" key="9">
    <source>
        <dbReference type="Proteomes" id="UP000007241"/>
    </source>
</evidence>
<dbReference type="Pfam" id="PF23231">
    <property type="entry name" value="HAT_Syf1_CNRKL1_C"/>
    <property type="match status" value="1"/>
</dbReference>
<dbReference type="InterPro" id="IPR012340">
    <property type="entry name" value="NA-bd_OB-fold"/>
</dbReference>
<accession>F4P9V6</accession>
<protein>
    <recommendedName>
        <fullName evidence="7">S1 motif domain-containing protein</fullName>
    </recommendedName>
</protein>
<dbReference type="GeneID" id="18236821"/>
<keyword evidence="3" id="KW-0597">Phosphoprotein</keyword>
<evidence type="ECO:0000259" key="7">
    <source>
        <dbReference type="PROSITE" id="PS50126"/>
    </source>
</evidence>
<evidence type="ECO:0000256" key="6">
    <source>
        <dbReference type="SAM" id="MobiDB-lite"/>
    </source>
</evidence>
<feature type="domain" description="S1 motif" evidence="7">
    <location>
        <begin position="731"/>
        <end position="783"/>
    </location>
</feature>
<dbReference type="PANTHER" id="PTHR23270:SF10">
    <property type="entry name" value="PROTEIN RRP5 HOMOLOG"/>
    <property type="match status" value="1"/>
</dbReference>
<dbReference type="GO" id="GO:0032040">
    <property type="term" value="C:small-subunit processome"/>
    <property type="evidence" value="ECO:0000318"/>
    <property type="project" value="GO_Central"/>
</dbReference>
<dbReference type="SMART" id="SM00386">
    <property type="entry name" value="HAT"/>
    <property type="match status" value="7"/>
</dbReference>
<dbReference type="Gene3D" id="2.40.50.140">
    <property type="entry name" value="Nucleic acid-binding proteins"/>
    <property type="match status" value="12"/>
</dbReference>
<dbReference type="InterPro" id="IPR055430">
    <property type="entry name" value="HAT_Syf1_CNRKL1_C"/>
</dbReference>
<dbReference type="FunCoup" id="F4P9V6">
    <property type="interactions" value="564"/>
</dbReference>
<feature type="domain" description="S1 motif" evidence="7">
    <location>
        <begin position="460"/>
        <end position="529"/>
    </location>
</feature>
<dbReference type="Proteomes" id="UP000007241">
    <property type="component" value="Unassembled WGS sequence"/>
</dbReference>
<dbReference type="GO" id="GO:0003723">
    <property type="term" value="F:RNA binding"/>
    <property type="evidence" value="ECO:0000318"/>
    <property type="project" value="GO_Central"/>
</dbReference>
<keyword evidence="5" id="KW-0539">Nucleus</keyword>
<dbReference type="Gene3D" id="1.25.40.10">
    <property type="entry name" value="Tetratricopeptide repeat domain"/>
    <property type="match status" value="1"/>
</dbReference>
<name>F4P9V6_BATDJ</name>
<dbReference type="InterPro" id="IPR003029">
    <property type="entry name" value="S1_domain"/>
</dbReference>
<evidence type="ECO:0000256" key="2">
    <source>
        <dbReference type="ARBA" id="ARBA00022552"/>
    </source>
</evidence>
<dbReference type="FunFam" id="2.40.50.140:FF:000155">
    <property type="entry name" value="rRNA biogenesis protein RRP5"/>
    <property type="match status" value="1"/>
</dbReference>
<evidence type="ECO:0000256" key="3">
    <source>
        <dbReference type="ARBA" id="ARBA00022553"/>
    </source>
</evidence>
<keyword evidence="4" id="KW-0677">Repeat</keyword>
<dbReference type="RefSeq" id="XP_006681327.1">
    <property type="nucleotide sequence ID" value="XM_006681264.1"/>
</dbReference>
<feature type="domain" description="S1 motif" evidence="7">
    <location>
        <begin position="1127"/>
        <end position="1196"/>
    </location>
</feature>
<feature type="region of interest" description="Disordered" evidence="6">
    <location>
        <begin position="1302"/>
        <end position="1406"/>
    </location>
</feature>
<feature type="domain" description="S1 motif" evidence="7">
    <location>
        <begin position="89"/>
        <end position="188"/>
    </location>
</feature>
<dbReference type="GO" id="GO:0005730">
    <property type="term" value="C:nucleolus"/>
    <property type="evidence" value="ECO:0000318"/>
    <property type="project" value="GO_Central"/>
</dbReference>
<evidence type="ECO:0000256" key="1">
    <source>
        <dbReference type="ARBA" id="ARBA00004604"/>
    </source>
</evidence>
<evidence type="ECO:0000313" key="8">
    <source>
        <dbReference type="EMBL" id="EGF78009.1"/>
    </source>
</evidence>
<dbReference type="PROSITE" id="PS50126">
    <property type="entry name" value="S1"/>
    <property type="match status" value="11"/>
</dbReference>
<dbReference type="Pfam" id="PF23459">
    <property type="entry name" value="S1_RRP5"/>
    <property type="match status" value="3"/>
</dbReference>
<dbReference type="OrthoDB" id="412781at2759"/>
<dbReference type="GO" id="GO:0006364">
    <property type="term" value="P:rRNA processing"/>
    <property type="evidence" value="ECO:0007669"/>
    <property type="project" value="UniProtKB-KW"/>
</dbReference>
<feature type="domain" description="S1 motif" evidence="7">
    <location>
        <begin position="283"/>
        <end position="355"/>
    </location>
</feature>
<feature type="domain" description="S1 motif" evidence="7">
    <location>
        <begin position="549"/>
        <end position="618"/>
    </location>
</feature>
<dbReference type="InterPro" id="IPR057301">
    <property type="entry name" value="Rrp5_OB_4th"/>
</dbReference>
<dbReference type="InterPro" id="IPR003107">
    <property type="entry name" value="HAT"/>
</dbReference>
<dbReference type="STRING" id="684364.F4P9V6"/>
<comment type="subcellular location">
    <subcellularLocation>
        <location evidence="1">Nucleus</location>
        <location evidence="1">Nucleolus</location>
    </subcellularLocation>
</comment>
<dbReference type="OMA" id="GQYLRAY"/>
<feature type="compositionally biased region" description="Basic residues" evidence="6">
    <location>
        <begin position="1374"/>
        <end position="1385"/>
    </location>
</feature>
<dbReference type="FunFam" id="2.40.50.140:FF:000103">
    <property type="entry name" value="protein RRP5 homolog"/>
    <property type="match status" value="3"/>
</dbReference>
<dbReference type="PANTHER" id="PTHR23270">
    <property type="entry name" value="PROGRAMMED CELL DEATH PROTEIN 11 PRE-RRNA PROCESSING PROTEIN RRP5"/>
    <property type="match status" value="1"/>
</dbReference>
<feature type="compositionally biased region" description="Acidic residues" evidence="6">
    <location>
        <begin position="1310"/>
        <end position="1333"/>
    </location>
</feature>
<dbReference type="InterPro" id="IPR048059">
    <property type="entry name" value="Rrp5_S1_rpt_hs1_sc1"/>
</dbReference>